<keyword evidence="1" id="KW-0805">Transcription regulation</keyword>
<evidence type="ECO:0000313" key="7">
    <source>
        <dbReference type="Proteomes" id="UP000823613"/>
    </source>
</evidence>
<dbReference type="InterPro" id="IPR028082">
    <property type="entry name" value="Peripla_BP_I"/>
</dbReference>
<dbReference type="CDD" id="cd01392">
    <property type="entry name" value="HTH_LacI"/>
    <property type="match status" value="1"/>
</dbReference>
<dbReference type="Gene3D" id="3.40.50.2300">
    <property type="match status" value="2"/>
</dbReference>
<dbReference type="Pfam" id="PF00356">
    <property type="entry name" value="LacI"/>
    <property type="match status" value="1"/>
</dbReference>
<dbReference type="Proteomes" id="UP000823613">
    <property type="component" value="Unassembled WGS sequence"/>
</dbReference>
<organism evidence="6 7">
    <name type="scientific">Candidatus Onthovivens merdipullorum</name>
    <dbReference type="NCBI Taxonomy" id="2840889"/>
    <lineage>
        <taxon>Bacteria</taxon>
        <taxon>Bacillati</taxon>
        <taxon>Bacillota</taxon>
        <taxon>Bacilli</taxon>
        <taxon>Bacillales</taxon>
        <taxon>Candidatus Onthovivens</taxon>
    </lineage>
</organism>
<dbReference type="PANTHER" id="PTHR30146">
    <property type="entry name" value="LACI-RELATED TRANSCRIPTIONAL REPRESSOR"/>
    <property type="match status" value="1"/>
</dbReference>
<evidence type="ECO:0000313" key="6">
    <source>
        <dbReference type="EMBL" id="MBO8427061.1"/>
    </source>
</evidence>
<accession>A0A9D9DH67</accession>
<reference evidence="6" key="2">
    <citation type="journal article" date="2021" name="PeerJ">
        <title>Extensive microbial diversity within the chicken gut microbiome revealed by metagenomics and culture.</title>
        <authorList>
            <person name="Gilroy R."/>
            <person name="Ravi A."/>
            <person name="Getino M."/>
            <person name="Pursley I."/>
            <person name="Horton D.L."/>
            <person name="Alikhan N.F."/>
            <person name="Baker D."/>
            <person name="Gharbi K."/>
            <person name="Hall N."/>
            <person name="Watson M."/>
            <person name="Adriaenssens E.M."/>
            <person name="Foster-Nyarko E."/>
            <person name="Jarju S."/>
            <person name="Secka A."/>
            <person name="Antonio M."/>
            <person name="Oren A."/>
            <person name="Chaudhuri R.R."/>
            <person name="La Ragione R."/>
            <person name="Hildebrand F."/>
            <person name="Pallen M.J."/>
        </authorList>
    </citation>
    <scope>NUCLEOTIDE SEQUENCE</scope>
    <source>
        <strain evidence="6">11159</strain>
    </source>
</reference>
<dbReference type="GO" id="GO:0000976">
    <property type="term" value="F:transcription cis-regulatory region binding"/>
    <property type="evidence" value="ECO:0007669"/>
    <property type="project" value="TreeGrafter"/>
</dbReference>
<dbReference type="InterPro" id="IPR000843">
    <property type="entry name" value="HTH_LacI"/>
</dbReference>
<sequence length="335" mass="38102">MVAKKKITLKDIAKKAGISINSVSKALKDSKSISQKTKNKVKKIADKLGYIPDIRAKTLRSGKLDVIAIVYDNLTNPYYSMMLEKISNYLYSKNYDAMIFADSWHIGHLSIDIAKKAISYQVSAILTFIEPTLEAKNLIDSFNLPLLLIGRDGRPTNINSIYSDDYEGGKLAAKTLINKNSHEFLYFTEHNELEIDKQRLKGFKDELNLKNYNLDQDHIIIGTRTNNASSQLIETLNKNPNIDGIFCFSDLLAYEVLRIIYENFEERIKKIKIIGYDNTQESNVYPIRVSSVAPNADEIIQKSFEILINLINKGNLNKKMINIKVNVQYFEGTTA</sequence>
<dbReference type="InterPro" id="IPR046335">
    <property type="entry name" value="LacI/GalR-like_sensor"/>
</dbReference>
<feature type="domain" description="HTH lacI-type" evidence="4">
    <location>
        <begin position="7"/>
        <end position="61"/>
    </location>
</feature>
<dbReference type="GO" id="GO:0003700">
    <property type="term" value="F:DNA-binding transcription factor activity"/>
    <property type="evidence" value="ECO:0007669"/>
    <property type="project" value="TreeGrafter"/>
</dbReference>
<reference evidence="6" key="1">
    <citation type="submission" date="2020-10" db="EMBL/GenBank/DDBJ databases">
        <authorList>
            <person name="Gilroy R."/>
        </authorList>
    </citation>
    <scope>NUCLEOTIDE SEQUENCE</scope>
    <source>
        <strain evidence="6">11159</strain>
    </source>
</reference>
<evidence type="ECO:0000256" key="3">
    <source>
        <dbReference type="ARBA" id="ARBA00023163"/>
    </source>
</evidence>
<protein>
    <submittedName>
        <fullName evidence="6">LacI family DNA-binding transcriptional regulator</fullName>
    </submittedName>
</protein>
<dbReference type="PROSITE" id="PS50932">
    <property type="entry name" value="HTH_LACI_2"/>
    <property type="match status" value="1"/>
</dbReference>
<evidence type="ECO:0000259" key="5">
    <source>
        <dbReference type="PROSITE" id="PS50943"/>
    </source>
</evidence>
<dbReference type="PANTHER" id="PTHR30146:SF24">
    <property type="entry name" value="XYLOSE OPERON REGULATORY PROTEIN"/>
    <property type="match status" value="1"/>
</dbReference>
<feature type="domain" description="HTH cro/C1-type" evidence="5">
    <location>
        <begin position="4"/>
        <end position="54"/>
    </location>
</feature>
<dbReference type="SUPFAM" id="SSF53822">
    <property type="entry name" value="Periplasmic binding protein-like I"/>
    <property type="match status" value="1"/>
</dbReference>
<dbReference type="Gene3D" id="1.10.260.40">
    <property type="entry name" value="lambda repressor-like DNA-binding domains"/>
    <property type="match status" value="1"/>
</dbReference>
<dbReference type="PROSITE" id="PS50943">
    <property type="entry name" value="HTH_CROC1"/>
    <property type="match status" value="1"/>
</dbReference>
<comment type="caution">
    <text evidence="6">The sequence shown here is derived from an EMBL/GenBank/DDBJ whole genome shotgun (WGS) entry which is preliminary data.</text>
</comment>
<evidence type="ECO:0000256" key="1">
    <source>
        <dbReference type="ARBA" id="ARBA00023015"/>
    </source>
</evidence>
<dbReference type="InterPro" id="IPR010982">
    <property type="entry name" value="Lambda_DNA-bd_dom_sf"/>
</dbReference>
<keyword evidence="3" id="KW-0804">Transcription</keyword>
<gene>
    <name evidence="6" type="ORF">IAC58_00665</name>
</gene>
<evidence type="ECO:0000259" key="4">
    <source>
        <dbReference type="PROSITE" id="PS50932"/>
    </source>
</evidence>
<dbReference type="SUPFAM" id="SSF47413">
    <property type="entry name" value="lambda repressor-like DNA-binding domains"/>
    <property type="match status" value="1"/>
</dbReference>
<dbReference type="InterPro" id="IPR001387">
    <property type="entry name" value="Cro/C1-type_HTH"/>
</dbReference>
<dbReference type="AlphaFoldDB" id="A0A9D9DH67"/>
<dbReference type="SMART" id="SM00354">
    <property type="entry name" value="HTH_LACI"/>
    <property type="match status" value="1"/>
</dbReference>
<dbReference type="Pfam" id="PF13377">
    <property type="entry name" value="Peripla_BP_3"/>
    <property type="match status" value="1"/>
</dbReference>
<name>A0A9D9DH67_9BACL</name>
<dbReference type="EMBL" id="JADIMY010000013">
    <property type="protein sequence ID" value="MBO8427061.1"/>
    <property type="molecule type" value="Genomic_DNA"/>
</dbReference>
<keyword evidence="2 6" id="KW-0238">DNA-binding</keyword>
<proteinExistence type="predicted"/>
<evidence type="ECO:0000256" key="2">
    <source>
        <dbReference type="ARBA" id="ARBA00023125"/>
    </source>
</evidence>